<dbReference type="OrthoDB" id="407509at2759"/>
<name>A0A3P7LFW1_STRVU</name>
<keyword evidence="2" id="KW-1185">Reference proteome</keyword>
<evidence type="ECO:0000313" key="1">
    <source>
        <dbReference type="EMBL" id="VDM78162.1"/>
    </source>
</evidence>
<accession>A0A3P7LFW1</accession>
<evidence type="ECO:0000313" key="2">
    <source>
        <dbReference type="Proteomes" id="UP000270094"/>
    </source>
</evidence>
<sequence>MPRTRNLERIPKATKDLLERRRTLRPDPTATHLERLTGLAQLPDKDGTYHHALQHPCQTPLFSLEKPLRLPAEVRATIQTMKAATALGPEEVQPVAQAGYRQGFTCVDHIHTDNRGLPRVPVETNTILSALVDREVYPSYVRTWPTAAGTALQGTAFPSFLNIPISKGVRQGDTVTPKLFTAALQWVVKSLNERESTS</sequence>
<proteinExistence type="predicted"/>
<reference evidence="1 2" key="1">
    <citation type="submission" date="2018-11" db="EMBL/GenBank/DDBJ databases">
        <authorList>
            <consortium name="Pathogen Informatics"/>
        </authorList>
    </citation>
    <scope>NUCLEOTIDE SEQUENCE [LARGE SCALE GENOMIC DNA]</scope>
</reference>
<evidence type="ECO:0008006" key="3">
    <source>
        <dbReference type="Google" id="ProtNLM"/>
    </source>
</evidence>
<protein>
    <recommendedName>
        <fullName evidence="3">Reverse transcriptase domain-containing protein</fullName>
    </recommendedName>
</protein>
<organism evidence="1 2">
    <name type="scientific">Strongylus vulgaris</name>
    <name type="common">Blood worm</name>
    <dbReference type="NCBI Taxonomy" id="40348"/>
    <lineage>
        <taxon>Eukaryota</taxon>
        <taxon>Metazoa</taxon>
        <taxon>Ecdysozoa</taxon>
        <taxon>Nematoda</taxon>
        <taxon>Chromadorea</taxon>
        <taxon>Rhabditida</taxon>
        <taxon>Rhabditina</taxon>
        <taxon>Rhabditomorpha</taxon>
        <taxon>Strongyloidea</taxon>
        <taxon>Strongylidae</taxon>
        <taxon>Strongylus</taxon>
    </lineage>
</organism>
<dbReference type="EMBL" id="UYYB01101170">
    <property type="protein sequence ID" value="VDM78162.1"/>
    <property type="molecule type" value="Genomic_DNA"/>
</dbReference>
<dbReference type="Proteomes" id="UP000270094">
    <property type="component" value="Unassembled WGS sequence"/>
</dbReference>
<gene>
    <name evidence="1" type="ORF">SVUK_LOCUS13160</name>
</gene>
<dbReference type="AlphaFoldDB" id="A0A3P7LFW1"/>